<dbReference type="EC" id="5.2.1.8" evidence="2"/>
<name>A0A8C4R278_EPTBU</name>
<dbReference type="Gene3D" id="2.40.100.10">
    <property type="entry name" value="Cyclophilin-like"/>
    <property type="match status" value="1"/>
</dbReference>
<evidence type="ECO:0000256" key="3">
    <source>
        <dbReference type="ARBA" id="ARBA00023110"/>
    </source>
</evidence>
<keyword evidence="3" id="KW-0697">Rotamase</keyword>
<feature type="domain" description="PPIase cyclophilin-type" evidence="6">
    <location>
        <begin position="18"/>
        <end position="183"/>
    </location>
</feature>
<dbReference type="GO" id="GO:0006457">
    <property type="term" value="P:protein folding"/>
    <property type="evidence" value="ECO:0007669"/>
    <property type="project" value="InterPro"/>
</dbReference>
<feature type="compositionally biased region" description="Basic and acidic residues" evidence="5">
    <location>
        <begin position="532"/>
        <end position="567"/>
    </location>
</feature>
<dbReference type="InterPro" id="IPR002130">
    <property type="entry name" value="Cyclophilin-type_PPIase_dom"/>
</dbReference>
<evidence type="ECO:0000259" key="6">
    <source>
        <dbReference type="PROSITE" id="PS50072"/>
    </source>
</evidence>
<feature type="compositionally biased region" description="Basic and acidic residues" evidence="5">
    <location>
        <begin position="357"/>
        <end position="376"/>
    </location>
</feature>
<evidence type="ECO:0000256" key="1">
    <source>
        <dbReference type="ARBA" id="ARBA00000971"/>
    </source>
</evidence>
<feature type="compositionally biased region" description="Basic and acidic residues" evidence="5">
    <location>
        <begin position="417"/>
        <end position="524"/>
    </location>
</feature>
<feature type="compositionally biased region" description="Basic residues" evidence="5">
    <location>
        <begin position="327"/>
        <end position="356"/>
    </location>
</feature>
<feature type="compositionally biased region" description="Low complexity" evidence="5">
    <location>
        <begin position="199"/>
        <end position="214"/>
    </location>
</feature>
<dbReference type="InterPro" id="IPR020892">
    <property type="entry name" value="Cyclophilin-type_PPIase_CS"/>
</dbReference>
<dbReference type="GO" id="GO:0005739">
    <property type="term" value="C:mitochondrion"/>
    <property type="evidence" value="ECO:0007669"/>
    <property type="project" value="TreeGrafter"/>
</dbReference>
<sequence length="684" mass="79647">MSFVDVVNMGVKQRTRCFFDISINNVPAGRIVFELFSDKCPKTCENFRCLCSGERGVGKTTQKPLHYKGTPFHRIVKDFMIQGGDFSEGNGKGGESIYGDFFEDESFDLKHNKEYLVSMANRGKDTNGSQFFITTRPSPHLDGVHVVFGQVISGQQTVREIESQKTDPGSKPYADVRIVSCGELVLKSKDKEKKKKAKQSSSSETSSSSNSSSSEDGEEGKEKAKKRVKKAKKHGSKKKKRHEKKEKTMKSKSQEKDTEQAMSTVVVPTVASDVNTDALSSVRPEEIPEVPQNRFLLRRSPLDMDEPGNGNVSPRPCYRGRVFYTRSGRKIKGRGPMRYRTPSRSRSRSRSRNRRAQRSDTPPHWRSEQRRLRPLRDVLTAQDKWARGEDLDNQCGEANEESVNADRENCPQQGNDDGIKCGEEKRETEDVPKERSRRKEREWEREHNRERRHDRHRDRERDGEKDRNRRLNRERNRQRDRGHERNKGKEKEFGEERERKREGQSKENKVRGKNGEQDGNRTENEEVVVTENKNECNIERKENSHVEPEKTEDGLQNASHKEEEGDAVKGSGDVDLNTGVKEKEKEKETDRRRASRHSTDRAERRKEHRQSDRDRDRERLRERDRKQDSEKDRHRRRDRDDGSQEVERRKRWRRSDNSRSRSHERHKEHSSSREDGKLVSAQGQ</sequence>
<dbReference type="PRINTS" id="PR00153">
    <property type="entry name" value="CSAPPISMRASE"/>
</dbReference>
<feature type="compositionally biased region" description="Basic and acidic residues" evidence="5">
    <location>
        <begin position="580"/>
        <end position="677"/>
    </location>
</feature>
<proteinExistence type="predicted"/>
<dbReference type="GeneTree" id="ENSGT00940000157954"/>
<keyword evidence="4" id="KW-0413">Isomerase</keyword>
<evidence type="ECO:0000256" key="5">
    <source>
        <dbReference type="SAM" id="MobiDB-lite"/>
    </source>
</evidence>
<evidence type="ECO:0000313" key="7">
    <source>
        <dbReference type="Ensembl" id="ENSEBUP00000023662.1"/>
    </source>
</evidence>
<evidence type="ECO:0000256" key="4">
    <source>
        <dbReference type="ARBA" id="ARBA00023235"/>
    </source>
</evidence>
<dbReference type="Proteomes" id="UP000694388">
    <property type="component" value="Unplaced"/>
</dbReference>
<organism evidence="7 8">
    <name type="scientific">Eptatretus burgeri</name>
    <name type="common">Inshore hagfish</name>
    <dbReference type="NCBI Taxonomy" id="7764"/>
    <lineage>
        <taxon>Eukaryota</taxon>
        <taxon>Metazoa</taxon>
        <taxon>Chordata</taxon>
        <taxon>Craniata</taxon>
        <taxon>Vertebrata</taxon>
        <taxon>Cyclostomata</taxon>
        <taxon>Myxini</taxon>
        <taxon>Myxiniformes</taxon>
        <taxon>Myxinidae</taxon>
        <taxon>Eptatretinae</taxon>
        <taxon>Eptatretus</taxon>
    </lineage>
</organism>
<evidence type="ECO:0000313" key="8">
    <source>
        <dbReference type="Proteomes" id="UP000694388"/>
    </source>
</evidence>
<dbReference type="SUPFAM" id="SSF50891">
    <property type="entry name" value="Cyclophilin-like"/>
    <property type="match status" value="1"/>
</dbReference>
<dbReference type="PANTHER" id="PTHR11071:SF292">
    <property type="entry name" value="PEPTIDYL-PROLYL CIS-TRANS ISOMERASE G"/>
    <property type="match status" value="1"/>
</dbReference>
<reference evidence="7" key="1">
    <citation type="submission" date="2025-08" db="UniProtKB">
        <authorList>
            <consortium name="Ensembl"/>
        </authorList>
    </citation>
    <scope>IDENTIFICATION</scope>
</reference>
<dbReference type="GO" id="GO:0003755">
    <property type="term" value="F:peptidyl-prolyl cis-trans isomerase activity"/>
    <property type="evidence" value="ECO:0007669"/>
    <property type="project" value="UniProtKB-KW"/>
</dbReference>
<feature type="compositionally biased region" description="Basic residues" evidence="5">
    <location>
        <begin position="223"/>
        <end position="244"/>
    </location>
</feature>
<reference evidence="7" key="2">
    <citation type="submission" date="2025-09" db="UniProtKB">
        <authorList>
            <consortium name="Ensembl"/>
        </authorList>
    </citation>
    <scope>IDENTIFICATION</scope>
</reference>
<feature type="compositionally biased region" description="Basic and acidic residues" evidence="5">
    <location>
        <begin position="245"/>
        <end position="259"/>
    </location>
</feature>
<keyword evidence="8" id="KW-1185">Reference proteome</keyword>
<evidence type="ECO:0000256" key="2">
    <source>
        <dbReference type="ARBA" id="ARBA00013194"/>
    </source>
</evidence>
<dbReference type="GO" id="GO:0016018">
    <property type="term" value="F:cyclosporin A binding"/>
    <property type="evidence" value="ECO:0007669"/>
    <property type="project" value="TreeGrafter"/>
</dbReference>
<dbReference type="AlphaFoldDB" id="A0A8C4R278"/>
<dbReference type="PROSITE" id="PS00170">
    <property type="entry name" value="CSA_PPIASE_1"/>
    <property type="match status" value="1"/>
</dbReference>
<protein>
    <recommendedName>
        <fullName evidence="2">peptidylprolyl isomerase</fullName>
        <ecNumber evidence="2">5.2.1.8</ecNumber>
    </recommendedName>
</protein>
<accession>A0A8C4R278</accession>
<dbReference type="Pfam" id="PF00160">
    <property type="entry name" value="Pro_isomerase"/>
    <property type="match status" value="1"/>
</dbReference>
<dbReference type="InterPro" id="IPR029000">
    <property type="entry name" value="Cyclophilin-like_dom_sf"/>
</dbReference>
<dbReference type="PANTHER" id="PTHR11071">
    <property type="entry name" value="PEPTIDYL-PROLYL CIS-TRANS ISOMERASE"/>
    <property type="match status" value="1"/>
</dbReference>
<dbReference type="FunFam" id="2.40.100.10:FF:000005">
    <property type="entry name" value="Peptidyl-prolyl cis-trans isomerase G"/>
    <property type="match status" value="1"/>
</dbReference>
<feature type="region of interest" description="Disordered" evidence="5">
    <location>
        <begin position="189"/>
        <end position="684"/>
    </location>
</feature>
<dbReference type="PROSITE" id="PS50072">
    <property type="entry name" value="CSA_PPIASE_2"/>
    <property type="match status" value="1"/>
</dbReference>
<dbReference type="Ensembl" id="ENSEBUT00000024238.1">
    <property type="protein sequence ID" value="ENSEBUP00000023662.1"/>
    <property type="gene ID" value="ENSEBUG00000014582.1"/>
</dbReference>
<dbReference type="OMA" id="CKREHER"/>
<comment type="catalytic activity">
    <reaction evidence="1">
        <text>[protein]-peptidylproline (omega=180) = [protein]-peptidylproline (omega=0)</text>
        <dbReference type="Rhea" id="RHEA:16237"/>
        <dbReference type="Rhea" id="RHEA-COMP:10747"/>
        <dbReference type="Rhea" id="RHEA-COMP:10748"/>
        <dbReference type="ChEBI" id="CHEBI:83833"/>
        <dbReference type="ChEBI" id="CHEBI:83834"/>
        <dbReference type="EC" id="5.2.1.8"/>
    </reaction>
</comment>